<accession>A0A1G4PDV6</accession>
<name>A0A1G4PDV6_9CAUL</name>
<proteinExistence type="predicted"/>
<dbReference type="RefSeq" id="WP_090642788.1">
    <property type="nucleotide sequence ID" value="NZ_CBCRYE010000001.1"/>
</dbReference>
<dbReference type="Proteomes" id="UP000199150">
    <property type="component" value="Unassembled WGS sequence"/>
</dbReference>
<keyword evidence="1" id="KW-1133">Transmembrane helix</keyword>
<dbReference type="OrthoDB" id="7172663at2"/>
<evidence type="ECO:0000313" key="2">
    <source>
        <dbReference type="EMBL" id="SCW30477.1"/>
    </source>
</evidence>
<keyword evidence="1" id="KW-0812">Transmembrane</keyword>
<sequence length="145" mass="16396">MSDMKLEDDDMRALFAATPVYEDATAFEARVMRGLRLKLWLRQGFVALAGVVGGLYALAQFVRVPNWSFGEKVLSGSRMARVETDQTFRAGVEFFDVIGKNAVNLFYSSVHYLGIMQTPIFFWVSFSLCLACLALYYAYSQEETI</sequence>
<evidence type="ECO:0000313" key="3">
    <source>
        <dbReference type="Proteomes" id="UP000199150"/>
    </source>
</evidence>
<dbReference type="STRING" id="260084.SAMN02927928_0290"/>
<protein>
    <submittedName>
        <fullName evidence="2">Uncharacterized protein</fullName>
    </submittedName>
</protein>
<keyword evidence="1" id="KW-0472">Membrane</keyword>
<feature type="transmembrane region" description="Helical" evidence="1">
    <location>
        <begin position="39"/>
        <end position="59"/>
    </location>
</feature>
<dbReference type="AlphaFoldDB" id="A0A1G4PDV6"/>
<feature type="transmembrane region" description="Helical" evidence="1">
    <location>
        <begin position="120"/>
        <end position="139"/>
    </location>
</feature>
<reference evidence="3" key="1">
    <citation type="submission" date="2016-10" db="EMBL/GenBank/DDBJ databases">
        <authorList>
            <person name="Varghese N."/>
            <person name="Submissions S."/>
        </authorList>
    </citation>
    <scope>NUCLEOTIDE SEQUENCE [LARGE SCALE GENOMIC DNA]</scope>
    <source>
        <strain evidence="3">CGMCC 1.3431</strain>
    </source>
</reference>
<organism evidence="2 3">
    <name type="scientific">Asticcacaulis taihuensis</name>
    <dbReference type="NCBI Taxonomy" id="260084"/>
    <lineage>
        <taxon>Bacteria</taxon>
        <taxon>Pseudomonadati</taxon>
        <taxon>Pseudomonadota</taxon>
        <taxon>Alphaproteobacteria</taxon>
        <taxon>Caulobacterales</taxon>
        <taxon>Caulobacteraceae</taxon>
        <taxon>Asticcacaulis</taxon>
    </lineage>
</organism>
<keyword evidence="3" id="KW-1185">Reference proteome</keyword>
<evidence type="ECO:0000256" key="1">
    <source>
        <dbReference type="SAM" id="Phobius"/>
    </source>
</evidence>
<gene>
    <name evidence="2" type="ORF">SAMN02927928_0290</name>
</gene>
<dbReference type="EMBL" id="FMTS01000001">
    <property type="protein sequence ID" value="SCW30477.1"/>
    <property type="molecule type" value="Genomic_DNA"/>
</dbReference>